<evidence type="ECO:0000313" key="2">
    <source>
        <dbReference type="EMBL" id="BCS88933.1"/>
    </source>
</evidence>
<proteinExistence type="predicted"/>
<organism evidence="2 3">
    <name type="scientific">Pseudodesulfovibrio sediminis</name>
    <dbReference type="NCBI Taxonomy" id="2810563"/>
    <lineage>
        <taxon>Bacteria</taxon>
        <taxon>Pseudomonadati</taxon>
        <taxon>Thermodesulfobacteriota</taxon>
        <taxon>Desulfovibrionia</taxon>
        <taxon>Desulfovibrionales</taxon>
        <taxon>Desulfovibrionaceae</taxon>
    </lineage>
</organism>
<name>A0ABN6EVR4_9BACT</name>
<gene>
    <name evidence="2" type="ORF">PSDVSF_21750</name>
</gene>
<dbReference type="Proteomes" id="UP001053296">
    <property type="component" value="Chromosome"/>
</dbReference>
<keyword evidence="1" id="KW-1133">Transmembrane helix</keyword>
<dbReference type="EMBL" id="AP024485">
    <property type="protein sequence ID" value="BCS88933.1"/>
    <property type="molecule type" value="Genomic_DNA"/>
</dbReference>
<sequence>MKMEINATCMVWPDLSIILIFCYFVIQVCGLKNRSSAKFMFLGSPEVPAPSG</sequence>
<reference evidence="2" key="1">
    <citation type="journal article" date="2022" name="Arch. Microbiol.">
        <title>Pseudodesulfovibrio sediminis sp. nov., a mesophilic and neutrophilic sulfate-reducing bacterium isolated from sediment of a brackish lake.</title>
        <authorList>
            <person name="Takahashi A."/>
            <person name="Kojima H."/>
            <person name="Watanabe M."/>
            <person name="Fukui M."/>
        </authorList>
    </citation>
    <scope>NUCLEOTIDE SEQUENCE</scope>
    <source>
        <strain evidence="2">SF6</strain>
    </source>
</reference>
<keyword evidence="1" id="KW-0472">Membrane</keyword>
<keyword evidence="1" id="KW-0812">Transmembrane</keyword>
<evidence type="ECO:0000256" key="1">
    <source>
        <dbReference type="SAM" id="Phobius"/>
    </source>
</evidence>
<evidence type="ECO:0000313" key="3">
    <source>
        <dbReference type="Proteomes" id="UP001053296"/>
    </source>
</evidence>
<feature type="transmembrane region" description="Helical" evidence="1">
    <location>
        <begin position="12"/>
        <end position="31"/>
    </location>
</feature>
<accession>A0ABN6EVR4</accession>
<keyword evidence="3" id="KW-1185">Reference proteome</keyword>
<protein>
    <submittedName>
        <fullName evidence="2">Uncharacterized protein</fullName>
    </submittedName>
</protein>